<dbReference type="AlphaFoldDB" id="A0A232M565"/>
<dbReference type="EC" id="5.2.1.8" evidence="7"/>
<dbReference type="InterPro" id="IPR023566">
    <property type="entry name" value="PPIase_Fpr3/Fpr4-like"/>
</dbReference>
<dbReference type="PIRSF" id="PIRSF001473">
    <property type="entry name" value="FK506-bp_FPR3"/>
    <property type="match status" value="1"/>
</dbReference>
<evidence type="ECO:0000256" key="6">
    <source>
        <dbReference type="ARBA" id="ARBA00023235"/>
    </source>
</evidence>
<evidence type="ECO:0000313" key="11">
    <source>
        <dbReference type="Proteomes" id="UP000243515"/>
    </source>
</evidence>
<dbReference type="Gene3D" id="3.10.50.40">
    <property type="match status" value="1"/>
</dbReference>
<dbReference type="SUPFAM" id="SSF54534">
    <property type="entry name" value="FKBP-like"/>
    <property type="match status" value="1"/>
</dbReference>
<dbReference type="InterPro" id="IPR041232">
    <property type="entry name" value="NPL"/>
</dbReference>
<dbReference type="Proteomes" id="UP000243515">
    <property type="component" value="Unassembled WGS sequence"/>
</dbReference>
<dbReference type="GO" id="GO:0005730">
    <property type="term" value="C:nucleolus"/>
    <property type="evidence" value="ECO:0007669"/>
    <property type="project" value="TreeGrafter"/>
</dbReference>
<comment type="similarity">
    <text evidence="3">Belongs to the FKBP-type PPIase family. FKBP3/4 subfamily.</text>
</comment>
<dbReference type="FunFam" id="3.10.50.40:FF:000006">
    <property type="entry name" value="Peptidyl-prolyl cis-trans isomerase"/>
    <property type="match status" value="1"/>
</dbReference>
<keyword evidence="5 7" id="KW-0697">Rotamase</keyword>
<keyword evidence="11" id="KW-1185">Reference proteome</keyword>
<name>A0A232M565_9EURO</name>
<evidence type="ECO:0000256" key="5">
    <source>
        <dbReference type="ARBA" id="ARBA00023110"/>
    </source>
</evidence>
<dbReference type="GO" id="GO:0003755">
    <property type="term" value="F:peptidyl-prolyl cis-trans isomerase activity"/>
    <property type="evidence" value="ECO:0007669"/>
    <property type="project" value="UniProtKB-KW"/>
</dbReference>
<dbReference type="GO" id="GO:0000785">
    <property type="term" value="C:chromatin"/>
    <property type="evidence" value="ECO:0007669"/>
    <property type="project" value="TreeGrafter"/>
</dbReference>
<dbReference type="OrthoDB" id="77911at2759"/>
<evidence type="ECO:0000256" key="8">
    <source>
        <dbReference type="SAM" id="MobiDB-lite"/>
    </source>
</evidence>
<feature type="compositionally biased region" description="Acidic residues" evidence="8">
    <location>
        <begin position="213"/>
        <end position="253"/>
    </location>
</feature>
<dbReference type="Pfam" id="PF17800">
    <property type="entry name" value="NPL"/>
    <property type="match status" value="1"/>
</dbReference>
<feature type="compositionally biased region" description="Acidic residues" evidence="8">
    <location>
        <begin position="69"/>
        <end position="89"/>
    </location>
</feature>
<dbReference type="PANTHER" id="PTHR43811">
    <property type="entry name" value="FKBP-TYPE PEPTIDYL-PROLYL CIS-TRANS ISOMERASE FKPA"/>
    <property type="match status" value="1"/>
</dbReference>
<evidence type="ECO:0000259" key="9">
    <source>
        <dbReference type="PROSITE" id="PS50059"/>
    </source>
</evidence>
<dbReference type="PROSITE" id="PS50059">
    <property type="entry name" value="FKBP_PPIASE"/>
    <property type="match status" value="1"/>
</dbReference>
<comment type="subunit">
    <text evidence="4">Binds to histones H3 and H4.</text>
</comment>
<evidence type="ECO:0000256" key="3">
    <source>
        <dbReference type="ARBA" id="ARBA00007838"/>
    </source>
</evidence>
<feature type="region of interest" description="Disordered" evidence="8">
    <location>
        <begin position="135"/>
        <end position="154"/>
    </location>
</feature>
<feature type="compositionally biased region" description="Polar residues" evidence="8">
    <location>
        <begin position="302"/>
        <end position="311"/>
    </location>
</feature>
<protein>
    <recommendedName>
        <fullName evidence="7">peptidylprolyl isomerase</fullName>
        <ecNumber evidence="7">5.2.1.8</ecNumber>
    </recommendedName>
</protein>
<feature type="region of interest" description="Disordered" evidence="8">
    <location>
        <begin position="43"/>
        <end position="101"/>
    </location>
</feature>
<dbReference type="InterPro" id="IPR001179">
    <property type="entry name" value="PPIase_FKBP_dom"/>
</dbReference>
<dbReference type="Pfam" id="PF00254">
    <property type="entry name" value="FKBP_C"/>
    <property type="match status" value="1"/>
</dbReference>
<keyword evidence="6 7" id="KW-0413">Isomerase</keyword>
<dbReference type="EMBL" id="NPHW01002452">
    <property type="protein sequence ID" value="OXV11478.1"/>
    <property type="molecule type" value="Genomic_DNA"/>
</dbReference>
<reference evidence="10 11" key="1">
    <citation type="journal article" date="2015" name="Environ. Microbiol.">
        <title>Metagenome sequence of Elaphomyces granulatus from sporocarp tissue reveals Ascomycota ectomycorrhizal fingerprints of genome expansion and a Proteobacteria-rich microbiome.</title>
        <authorList>
            <person name="Quandt C.A."/>
            <person name="Kohler A."/>
            <person name="Hesse C.N."/>
            <person name="Sharpton T.J."/>
            <person name="Martin F."/>
            <person name="Spatafora J.W."/>
        </authorList>
    </citation>
    <scope>NUCLEOTIDE SEQUENCE [LARGE SCALE GENOMIC DNA]</scope>
    <source>
        <strain evidence="10 11">OSC145934</strain>
    </source>
</reference>
<dbReference type="Gene3D" id="2.60.120.340">
    <property type="entry name" value="Nucleoplasmin core domain"/>
    <property type="match status" value="1"/>
</dbReference>
<sequence>MSGTQPIAVYALRVPPGGIMIPAKPDLAAMFRVSMAAIDPDAAPQYEDDVDSKPPRATLRLVRPPPGMELDEDYEDEEDSEEESNDEEVNGGPSDKEKAKRLKEAAALKVLADAMDEDDSEGGEEVDIKTAISKLIKGKAPATDGDSDDDSDEELDLEEIVICTLDPEKQYQQALDITVSEDERIFFKVTGTHAVYLTGNYVVPNDEGRSLAYDEDGEDEGNGDDEYDFSPDEELGLDDIIDEDEESDGLDELENPRITEVESDQEIPKLVNAKGKNKRAAAGSDEEAGLDELIAKDAKSKAATNGDTNISKKQQKKLKKNNGEAASVDVKKDAKESPTPSSAPSAKVDKKVQFAKNLEQGPLSSSQDKKSAAENSTGTLGIKDVQGVRLDDKKLGKGPVAKSGNTVSLRYIGKLEDGKVFDANKKGKPFTFKIGKGEVIKGWDIGITGMAAGGERRIIIPSHLAYGKKAHPGIPANSRLVFDVKLLEIK</sequence>
<accession>A0A232M565</accession>
<evidence type="ECO:0000256" key="4">
    <source>
        <dbReference type="ARBA" id="ARBA00011865"/>
    </source>
</evidence>
<proteinExistence type="inferred from homology"/>
<dbReference type="InterPro" id="IPR046357">
    <property type="entry name" value="PPIase_dom_sf"/>
</dbReference>
<comment type="catalytic activity">
    <reaction evidence="1 7">
        <text>[protein]-peptidylproline (omega=180) = [protein]-peptidylproline (omega=0)</text>
        <dbReference type="Rhea" id="RHEA:16237"/>
        <dbReference type="Rhea" id="RHEA-COMP:10747"/>
        <dbReference type="Rhea" id="RHEA-COMP:10748"/>
        <dbReference type="ChEBI" id="CHEBI:83833"/>
        <dbReference type="ChEBI" id="CHEBI:83834"/>
        <dbReference type="EC" id="5.2.1.8"/>
    </reaction>
</comment>
<organism evidence="10 11">
    <name type="scientific">Elaphomyces granulatus</name>
    <dbReference type="NCBI Taxonomy" id="519963"/>
    <lineage>
        <taxon>Eukaryota</taxon>
        <taxon>Fungi</taxon>
        <taxon>Dikarya</taxon>
        <taxon>Ascomycota</taxon>
        <taxon>Pezizomycotina</taxon>
        <taxon>Eurotiomycetes</taxon>
        <taxon>Eurotiomycetidae</taxon>
        <taxon>Eurotiales</taxon>
        <taxon>Elaphomycetaceae</taxon>
        <taxon>Elaphomyces</taxon>
    </lineage>
</organism>
<gene>
    <name evidence="10" type="ORF">Egran_00755</name>
</gene>
<feature type="compositionally biased region" description="Acidic residues" evidence="8">
    <location>
        <begin position="145"/>
        <end position="154"/>
    </location>
</feature>
<comment type="caution">
    <text evidence="10">The sequence shown here is derived from an EMBL/GenBank/DDBJ whole genome shotgun (WGS) entry which is preliminary data.</text>
</comment>
<evidence type="ECO:0000256" key="1">
    <source>
        <dbReference type="ARBA" id="ARBA00000971"/>
    </source>
</evidence>
<evidence type="ECO:0000256" key="7">
    <source>
        <dbReference type="PROSITE-ProRule" id="PRU00277"/>
    </source>
</evidence>
<comment type="function">
    <text evidence="2">PPIase that acts as a histone chaperone. Histone proline isomerase that increases the rate of cis-trans isomerization at prolines on the histone H3 N-terminal tail. Proline isomerization influences H3 methylation thereby regulating gene expression.</text>
</comment>
<feature type="region of interest" description="Disordered" evidence="8">
    <location>
        <begin position="204"/>
        <end position="380"/>
    </location>
</feature>
<feature type="domain" description="PPIase FKBP-type" evidence="9">
    <location>
        <begin position="404"/>
        <end position="490"/>
    </location>
</feature>
<dbReference type="PANTHER" id="PTHR43811:SF19">
    <property type="entry name" value="39 KDA FK506-BINDING NUCLEAR PROTEIN"/>
    <property type="match status" value="1"/>
</dbReference>
<evidence type="ECO:0000313" key="10">
    <source>
        <dbReference type="EMBL" id="OXV11478.1"/>
    </source>
</evidence>
<evidence type="ECO:0000256" key="2">
    <source>
        <dbReference type="ARBA" id="ARBA00002221"/>
    </source>
</evidence>